<dbReference type="Proteomes" id="UP000192917">
    <property type="component" value="Unassembled WGS sequence"/>
</dbReference>
<keyword evidence="11 18" id="KW-0238">DNA-binding</keyword>
<dbReference type="InterPro" id="IPR025703">
    <property type="entry name" value="Bifunct_PutA"/>
</dbReference>
<feature type="active site" evidence="19">
    <location>
        <position position="803"/>
    </location>
</feature>
<evidence type="ECO:0000313" key="23">
    <source>
        <dbReference type="EMBL" id="SMF76967.1"/>
    </source>
</evidence>
<dbReference type="InterPro" id="IPR024089">
    <property type="entry name" value="PRODH_PutA_dom_I/II"/>
</dbReference>
<comment type="pathway">
    <text evidence="2 18">Amino-acid degradation; L-proline degradation into L-glutamate; L-glutamate from L-proline: step 1/2.</text>
</comment>
<dbReference type="PIRSF" id="PIRSF000197">
    <property type="entry name" value="Bifunct_PutA"/>
    <property type="match status" value="1"/>
</dbReference>
<evidence type="ECO:0000256" key="14">
    <source>
        <dbReference type="ARBA" id="ARBA00048142"/>
    </source>
</evidence>
<keyword evidence="9 18" id="KW-0520">NAD</keyword>
<evidence type="ECO:0000256" key="7">
    <source>
        <dbReference type="ARBA" id="ARBA00023002"/>
    </source>
</evidence>
<keyword evidence="10 18" id="KW-0642">Proline metabolism</keyword>
<evidence type="ECO:0000256" key="2">
    <source>
        <dbReference type="ARBA" id="ARBA00004739"/>
    </source>
</evidence>
<evidence type="ECO:0000256" key="5">
    <source>
        <dbReference type="ARBA" id="ARBA00022630"/>
    </source>
</evidence>
<dbReference type="NCBIfam" id="TIGR01238">
    <property type="entry name" value="D1pyr5carbox3"/>
    <property type="match status" value="1"/>
</dbReference>
<dbReference type="InterPro" id="IPR016161">
    <property type="entry name" value="Ald_DH/histidinol_DH"/>
</dbReference>
<dbReference type="Gene3D" id="3.40.605.10">
    <property type="entry name" value="Aldehyde Dehydrogenase, Chain A, domain 1"/>
    <property type="match status" value="1"/>
</dbReference>
<protein>
    <recommendedName>
        <fullName evidence="18">Bifunctional protein PutA</fullName>
    </recommendedName>
    <domain>
        <recommendedName>
            <fullName evidence="18">Proline dehydrogenase</fullName>
            <ecNumber evidence="18">1.5.5.2</ecNumber>
        </recommendedName>
        <alternativeName>
            <fullName evidence="18">Proline oxidase</fullName>
        </alternativeName>
    </domain>
    <domain>
        <recommendedName>
            <fullName evidence="18">Delta-1-pyrroline-5-carboxylate dehydrogenase</fullName>
            <shortName evidence="18">P5C dehydrogenase</shortName>
            <ecNumber evidence="18">1.2.1.88</ecNumber>
        </recommendedName>
        <alternativeName>
            <fullName evidence="18">L-glutamate gamma-semialdehyde dehydrogenase</fullName>
        </alternativeName>
    </domain>
</protein>
<evidence type="ECO:0000256" key="11">
    <source>
        <dbReference type="ARBA" id="ARBA00023125"/>
    </source>
</evidence>
<dbReference type="InterPro" id="IPR050485">
    <property type="entry name" value="Proline_metab_enzyme"/>
</dbReference>
<evidence type="ECO:0000259" key="20">
    <source>
        <dbReference type="Pfam" id="PF00171"/>
    </source>
</evidence>
<evidence type="ECO:0000313" key="24">
    <source>
        <dbReference type="Proteomes" id="UP000192917"/>
    </source>
</evidence>
<dbReference type="FunFam" id="3.20.20.220:FF:000004">
    <property type="entry name" value="Bifunctional protein PutA"/>
    <property type="match status" value="1"/>
</dbReference>
<dbReference type="InterPro" id="IPR016163">
    <property type="entry name" value="Ald_DH_C"/>
</dbReference>
<dbReference type="Pfam" id="PF00171">
    <property type="entry name" value="Aldedh"/>
    <property type="match status" value="1"/>
</dbReference>
<evidence type="ECO:0000256" key="10">
    <source>
        <dbReference type="ARBA" id="ARBA00023062"/>
    </source>
</evidence>
<organism evidence="23 24">
    <name type="scientific">Tistlia consotensis USBA 355</name>
    <dbReference type="NCBI Taxonomy" id="560819"/>
    <lineage>
        <taxon>Bacteria</taxon>
        <taxon>Pseudomonadati</taxon>
        <taxon>Pseudomonadota</taxon>
        <taxon>Alphaproteobacteria</taxon>
        <taxon>Rhodospirillales</taxon>
        <taxon>Rhodovibrionaceae</taxon>
        <taxon>Tistlia</taxon>
    </lineage>
</organism>
<feature type="domain" description="Proline dehydrogenase" evidence="21">
    <location>
        <begin position="195"/>
        <end position="490"/>
    </location>
</feature>
<dbReference type="PANTHER" id="PTHR42862">
    <property type="entry name" value="DELTA-1-PYRROLINE-5-CARBOXYLATE DEHYDROGENASE 1, ISOFORM A-RELATED"/>
    <property type="match status" value="1"/>
</dbReference>
<comment type="similarity">
    <text evidence="17 18">In the C-terminal section; belongs to the aldehyde dehydrogenase family.</text>
</comment>
<dbReference type="EC" id="1.5.5.2" evidence="18"/>
<evidence type="ECO:0000256" key="19">
    <source>
        <dbReference type="PIRSR" id="PIRSR000197-1"/>
    </source>
</evidence>
<dbReference type="AlphaFoldDB" id="A0A1Y6CNL1"/>
<sequence>MPLDSADPADPQPSDPLVAARARVRRLYLADEAACVADLAASLGLDRGQRDRIVEGAAGLVAEIRDDQRPGMLEAFLAEYGLSTKEGIALMCLAEALLRVPDAETMDELIEDKIAPGEWDRHVGRSGSALVNASAWGLMLTGKILDEEASRQELTGVLRRLVKRLSEPVVRSAVLQAMKILGRQFVLGETIEEALERGRPLLSKGYSFSFDMLGEAARTAADARRYFRSYAAAIAAIGEASSGDDVRANPGISVKLSALHPRYEFTKPARVMDELVPRVAALCQLARNAGIGLNIDAEEAERLDISLAVIEAVAASPDLKDWPGFGIVVQAYQKRAPAVIDWLDALARKHGRRFMVRLVKGAYWDSEVKLAQVQGLAGYPVFTRKAATDVSYLACARRLLDASERLYPQFATHNAHTVQAVLEMGGTKAEGRDFEFQRLHGMGEALHERVVARSGRICRIYAPVGEHRDLLAYLVRRLLENGANSSFVHRILDAKVPPREVVPDPLDLLERQGGVPNRSIPAPPALYGDGRKNARGWNLADPDALAALEGAMAPFRRHRWLGRPLVAGRPLAKGAEDEGAERLNPADHGDGVGRVIDADAASVEAALAAAGQGFADWSRRTPAERATVLREVAELYEDNAPELMALATREAGKSRFDAIAEIREAVDFLRYYANETERVCGEAGGGPGLKARGAFVCISPWNFPLAIFTGQIAAALGAGNAVLAKPAEQTPLIATRAAELMHEAGVPLAALQLLPGDGATVGGALVADPRTAGVCFTGSTATAQAIHRALAAAGKAEAPLIAETGGLNCMIVDSTALPEQAVRDILASGFQSAGQRCSALRMLCLQEDVAETVLTMLKGAMAELALGDPWALSVDVGPVIDAEARADIEGHCAALEAQGRLVARTPLPPEVAARGTFVAPGVYRLDGIEQLEREVFGPVVHVATYRAEELESLVERINARGYGLTLGVHSRIEDRVEAIVGRAHVGNLYVNRNQIGAVVGVQPFGGEGLSGTGPKAGGPFYLRRFLVRDGDAAAPAPAAAAGEAAGAPQPWPELTAALAATLADHGAWRHLADRIERLRRAAGLALEGEPLLQGRSLPAALRGALEDCEPLVGWIAELPGPTGERNTLRLASRGPLAVLLSAEGEPAEAWALAARALAFGNPTLLVLPEAEAGPARRFAEALAGKGRSPLAVVGLPDEASALAVAALPGLTALAVAGPRDLAVALRRVAAQRPGAILPLIHPGDEPTRFAVERCVSVDITASGGNAALLANAEG</sequence>
<comment type="cofactor">
    <cofactor evidence="1 18">
        <name>FAD</name>
        <dbReference type="ChEBI" id="CHEBI:57692"/>
    </cofactor>
</comment>
<evidence type="ECO:0000256" key="9">
    <source>
        <dbReference type="ARBA" id="ARBA00023027"/>
    </source>
</evidence>
<dbReference type="STRING" id="560819.SAMN05428998_13611"/>
<dbReference type="SUPFAM" id="SSF51730">
    <property type="entry name" value="FAD-linked oxidoreductase"/>
    <property type="match status" value="1"/>
</dbReference>
<keyword evidence="13" id="KW-0511">Multifunctional enzyme</keyword>
<dbReference type="RefSeq" id="WP_085125980.1">
    <property type="nucleotide sequence ID" value="NZ_FWZX01000036.1"/>
</dbReference>
<keyword evidence="4 18" id="KW-0678">Repressor</keyword>
<evidence type="ECO:0000259" key="21">
    <source>
        <dbReference type="Pfam" id="PF01619"/>
    </source>
</evidence>
<dbReference type="GO" id="GO:0003842">
    <property type="term" value="F:L-glutamate gamma-semialdehyde dehydrogenase activity"/>
    <property type="evidence" value="ECO:0007669"/>
    <property type="project" value="UniProtKB-UniRule"/>
</dbReference>
<keyword evidence="12 18" id="KW-0804">Transcription</keyword>
<dbReference type="SUPFAM" id="SSF53720">
    <property type="entry name" value="ALDH-like"/>
    <property type="match status" value="1"/>
</dbReference>
<dbReference type="CDD" id="cd07125">
    <property type="entry name" value="ALDH_PutA-P5CDH"/>
    <property type="match status" value="1"/>
</dbReference>
<dbReference type="Gene3D" id="1.20.5.460">
    <property type="entry name" value="Single helix bin"/>
    <property type="match status" value="1"/>
</dbReference>
<dbReference type="InterPro" id="IPR015590">
    <property type="entry name" value="Aldehyde_DH_dom"/>
</dbReference>
<evidence type="ECO:0000256" key="18">
    <source>
        <dbReference type="PIRNR" id="PIRNR000197"/>
    </source>
</evidence>
<evidence type="ECO:0000256" key="6">
    <source>
        <dbReference type="ARBA" id="ARBA00022827"/>
    </source>
</evidence>
<accession>A0A1Y6CNL1</accession>
<dbReference type="PANTHER" id="PTHR42862:SF1">
    <property type="entry name" value="DELTA-1-PYRROLINE-5-CARBOXYLATE DEHYDROGENASE 2, ISOFORM A-RELATED"/>
    <property type="match status" value="1"/>
</dbReference>
<feature type="domain" description="Proline dehydrogenase PutA" evidence="22">
    <location>
        <begin position="72"/>
        <end position="185"/>
    </location>
</feature>
<evidence type="ECO:0000256" key="3">
    <source>
        <dbReference type="ARBA" id="ARBA00004786"/>
    </source>
</evidence>
<reference evidence="23 24" key="1">
    <citation type="submission" date="2017-04" db="EMBL/GenBank/DDBJ databases">
        <authorList>
            <person name="Afonso C.L."/>
            <person name="Miller P.J."/>
            <person name="Scott M.A."/>
            <person name="Spackman E."/>
            <person name="Goraichik I."/>
            <person name="Dimitrov K.M."/>
            <person name="Suarez D.L."/>
            <person name="Swayne D.E."/>
        </authorList>
    </citation>
    <scope>NUCLEOTIDE SEQUENCE [LARGE SCALE GENOMIC DNA]</scope>
    <source>
        <strain evidence="23 24">USBA 355</strain>
    </source>
</reference>
<keyword evidence="8 18" id="KW-0805">Transcription regulation</keyword>
<proteinExistence type="inferred from homology"/>
<evidence type="ECO:0000256" key="8">
    <source>
        <dbReference type="ARBA" id="ARBA00023015"/>
    </source>
</evidence>
<dbReference type="Pfam" id="PF01619">
    <property type="entry name" value="Pro_dh"/>
    <property type="match status" value="1"/>
</dbReference>
<dbReference type="FunFam" id="3.40.309.10:FF:000005">
    <property type="entry name" value="1-pyrroline-5-carboxylate dehydrogenase 1"/>
    <property type="match status" value="1"/>
</dbReference>
<comment type="function">
    <text evidence="18">Oxidizes proline to glutamate for use as a carbon and nitrogen source.</text>
</comment>
<dbReference type="GO" id="GO:0003700">
    <property type="term" value="F:DNA-binding transcription factor activity"/>
    <property type="evidence" value="ECO:0007669"/>
    <property type="project" value="InterPro"/>
</dbReference>
<keyword evidence="5 18" id="KW-0285">Flavoprotein</keyword>
<dbReference type="InterPro" id="IPR005933">
    <property type="entry name" value="PutA_C"/>
</dbReference>
<dbReference type="GO" id="GO:0003677">
    <property type="term" value="F:DNA binding"/>
    <property type="evidence" value="ECO:0007669"/>
    <property type="project" value="UniProtKB-KW"/>
</dbReference>
<feature type="domain" description="Aldehyde dehydrogenase" evidence="20">
    <location>
        <begin position="578"/>
        <end position="1025"/>
    </location>
</feature>
<dbReference type="EC" id="1.2.1.88" evidence="18"/>
<dbReference type="Gene3D" id="3.40.309.10">
    <property type="entry name" value="Aldehyde Dehydrogenase, Chain A, domain 2"/>
    <property type="match status" value="1"/>
</dbReference>
<dbReference type="SUPFAM" id="SSF81935">
    <property type="entry name" value="N-terminal domain of bifunctional PutA protein"/>
    <property type="match status" value="1"/>
</dbReference>
<dbReference type="GO" id="GO:0004657">
    <property type="term" value="F:proline dehydrogenase activity"/>
    <property type="evidence" value="ECO:0007669"/>
    <property type="project" value="UniProtKB-UniRule"/>
</dbReference>
<evidence type="ECO:0000256" key="17">
    <source>
        <dbReference type="ARBA" id="ARBA00060911"/>
    </source>
</evidence>
<dbReference type="NCBIfam" id="NF008869">
    <property type="entry name" value="PRK11904.1"/>
    <property type="match status" value="1"/>
</dbReference>
<evidence type="ECO:0000256" key="16">
    <source>
        <dbReference type="ARBA" id="ARBA00060889"/>
    </source>
</evidence>
<dbReference type="Gene3D" id="3.20.20.220">
    <property type="match status" value="1"/>
</dbReference>
<keyword evidence="7 18" id="KW-0560">Oxidoreductase</keyword>
<evidence type="ECO:0000259" key="22">
    <source>
        <dbReference type="Pfam" id="PF14850"/>
    </source>
</evidence>
<comment type="catalytic activity">
    <reaction evidence="15 18">
        <text>L-proline + a quinone = (S)-1-pyrroline-5-carboxylate + a quinol + H(+)</text>
        <dbReference type="Rhea" id="RHEA:23784"/>
        <dbReference type="ChEBI" id="CHEBI:15378"/>
        <dbReference type="ChEBI" id="CHEBI:17388"/>
        <dbReference type="ChEBI" id="CHEBI:24646"/>
        <dbReference type="ChEBI" id="CHEBI:60039"/>
        <dbReference type="ChEBI" id="CHEBI:132124"/>
        <dbReference type="EC" id="1.5.5.2"/>
    </reaction>
</comment>
<comment type="similarity">
    <text evidence="16 18">In the N-terminal section; belongs to the proline dehydrogenase family.</text>
</comment>
<evidence type="ECO:0000256" key="12">
    <source>
        <dbReference type="ARBA" id="ARBA00023163"/>
    </source>
</evidence>
<dbReference type="Pfam" id="PF14850">
    <property type="entry name" value="Pro_dh-DNA_bdg"/>
    <property type="match status" value="1"/>
</dbReference>
<gene>
    <name evidence="23" type="ORF">SAMN05428998_13611</name>
</gene>
<evidence type="ECO:0000256" key="1">
    <source>
        <dbReference type="ARBA" id="ARBA00001974"/>
    </source>
</evidence>
<evidence type="ECO:0000256" key="15">
    <source>
        <dbReference type="ARBA" id="ARBA00048779"/>
    </source>
</evidence>
<evidence type="ECO:0000256" key="13">
    <source>
        <dbReference type="ARBA" id="ARBA00023268"/>
    </source>
</evidence>
<dbReference type="InterPro" id="IPR029041">
    <property type="entry name" value="FAD-linked_oxidoreductase-like"/>
</dbReference>
<keyword evidence="6 18" id="KW-0274">FAD</keyword>
<evidence type="ECO:0000256" key="4">
    <source>
        <dbReference type="ARBA" id="ARBA00022491"/>
    </source>
</evidence>
<dbReference type="GO" id="GO:0010133">
    <property type="term" value="P:L-proline catabolic process to L-glutamate"/>
    <property type="evidence" value="ECO:0007669"/>
    <property type="project" value="UniProtKB-UniRule"/>
</dbReference>
<keyword evidence="24" id="KW-1185">Reference proteome</keyword>
<comment type="catalytic activity">
    <reaction evidence="14 18">
        <text>L-glutamate 5-semialdehyde + NAD(+) + H2O = L-glutamate + NADH + 2 H(+)</text>
        <dbReference type="Rhea" id="RHEA:30235"/>
        <dbReference type="ChEBI" id="CHEBI:15377"/>
        <dbReference type="ChEBI" id="CHEBI:15378"/>
        <dbReference type="ChEBI" id="CHEBI:29985"/>
        <dbReference type="ChEBI" id="CHEBI:57540"/>
        <dbReference type="ChEBI" id="CHEBI:57945"/>
        <dbReference type="ChEBI" id="CHEBI:58066"/>
        <dbReference type="EC" id="1.2.1.88"/>
    </reaction>
</comment>
<dbReference type="InterPro" id="IPR016160">
    <property type="entry name" value="Ald_DH_CS_CYS"/>
</dbReference>
<dbReference type="EMBL" id="FWZX01000036">
    <property type="protein sequence ID" value="SMF76967.1"/>
    <property type="molecule type" value="Genomic_DNA"/>
</dbReference>
<dbReference type="InterPro" id="IPR002872">
    <property type="entry name" value="Proline_DH_dom"/>
</dbReference>
<dbReference type="PROSITE" id="PS00070">
    <property type="entry name" value="ALDEHYDE_DEHYDR_CYS"/>
    <property type="match status" value="1"/>
</dbReference>
<dbReference type="UniPathway" id="UPA00261">
    <property type="reaction ID" value="UER00373"/>
</dbReference>
<dbReference type="InterPro" id="IPR016162">
    <property type="entry name" value="Ald_DH_N"/>
</dbReference>
<name>A0A1Y6CNL1_9PROT</name>
<dbReference type="GO" id="GO:0009898">
    <property type="term" value="C:cytoplasmic side of plasma membrane"/>
    <property type="evidence" value="ECO:0007669"/>
    <property type="project" value="TreeGrafter"/>
</dbReference>
<dbReference type="InterPro" id="IPR024082">
    <property type="entry name" value="PRODH_PutA_dom_II"/>
</dbReference>
<comment type="pathway">
    <text evidence="3 18">Amino-acid degradation; L-proline degradation into L-glutamate; L-glutamate from L-proline: step 2/2.</text>
</comment>
<feature type="active site" evidence="19">
    <location>
        <position position="837"/>
    </location>
</feature>